<sequence length="200" mass="21738">MEKSRYSFAIVSTGRRPDKTTEPQMVITTTKGTFKFNGSATRLIGLQHGDHVALVNNEEHISRAIAAEEVEESTPITWGVMKGGLVLGKDGKPVQCVRKLTTVEKEELVEANEVDDDGNVLPQYEDKVAGFKLAATNKSMGLGNTLQGSDSMNYVQLGGNTDETMVYSIETDPTPVDMDGETAEIFVLEKTGTVPKIQRG</sequence>
<comment type="caution">
    <text evidence="1">The sequence shown here is derived from an EMBL/GenBank/DDBJ whole genome shotgun (WGS) entry which is preliminary data.</text>
</comment>
<dbReference type="AlphaFoldDB" id="A0A0F9HN66"/>
<organism evidence="1">
    <name type="scientific">marine sediment metagenome</name>
    <dbReference type="NCBI Taxonomy" id="412755"/>
    <lineage>
        <taxon>unclassified sequences</taxon>
        <taxon>metagenomes</taxon>
        <taxon>ecological metagenomes</taxon>
    </lineage>
</organism>
<accession>A0A0F9HN66</accession>
<proteinExistence type="predicted"/>
<reference evidence="1" key="1">
    <citation type="journal article" date="2015" name="Nature">
        <title>Complex archaea that bridge the gap between prokaryotes and eukaryotes.</title>
        <authorList>
            <person name="Spang A."/>
            <person name="Saw J.H."/>
            <person name="Jorgensen S.L."/>
            <person name="Zaremba-Niedzwiedzka K."/>
            <person name="Martijn J."/>
            <person name="Lind A.E."/>
            <person name="van Eijk R."/>
            <person name="Schleper C."/>
            <person name="Guy L."/>
            <person name="Ettema T.J."/>
        </authorList>
    </citation>
    <scope>NUCLEOTIDE SEQUENCE</scope>
</reference>
<dbReference type="EMBL" id="LAZR01014643">
    <property type="protein sequence ID" value="KKM16577.1"/>
    <property type="molecule type" value="Genomic_DNA"/>
</dbReference>
<evidence type="ECO:0000313" key="1">
    <source>
        <dbReference type="EMBL" id="KKM16577.1"/>
    </source>
</evidence>
<name>A0A0F9HN66_9ZZZZ</name>
<gene>
    <name evidence="1" type="ORF">LCGC14_1684430</name>
</gene>
<protein>
    <submittedName>
        <fullName evidence="1">Uncharacterized protein</fullName>
    </submittedName>
</protein>